<dbReference type="Proteomes" id="UP000254621">
    <property type="component" value="Unassembled WGS sequence"/>
</dbReference>
<dbReference type="PANTHER" id="PTHR43477">
    <property type="entry name" value="DIHYDROANTICAPSIN 7-DEHYDROGENASE"/>
    <property type="match status" value="1"/>
</dbReference>
<dbReference type="AlphaFoldDB" id="A0A0R2H269"/>
<dbReference type="Pfam" id="PF13561">
    <property type="entry name" value="adh_short_C2"/>
    <property type="match status" value="1"/>
</dbReference>
<evidence type="ECO:0000256" key="2">
    <source>
        <dbReference type="ARBA" id="ARBA00023002"/>
    </source>
</evidence>
<dbReference type="STRING" id="1629.IV50_GL000292"/>
<evidence type="ECO:0000313" key="4">
    <source>
        <dbReference type="EMBL" id="SUP59233.1"/>
    </source>
</evidence>
<dbReference type="PANTHER" id="PTHR43477:SF1">
    <property type="entry name" value="DIHYDROANTICAPSIN 7-DEHYDROGENASE"/>
    <property type="match status" value="1"/>
</dbReference>
<reference evidence="4 6" key="2">
    <citation type="submission" date="2018-06" db="EMBL/GenBank/DDBJ databases">
        <authorList>
            <consortium name="Pathogen Informatics"/>
            <person name="Doyle S."/>
        </authorList>
    </citation>
    <scope>NUCLEOTIDE SEQUENCE [LARGE SCALE GENOMIC DNA]</scope>
    <source>
        <strain evidence="4 6">NCTC13645</strain>
    </source>
</reference>
<dbReference type="NCBIfam" id="NF005118">
    <property type="entry name" value="PRK06550.1"/>
    <property type="match status" value="1"/>
</dbReference>
<dbReference type="PRINTS" id="PR00081">
    <property type="entry name" value="GDHRDH"/>
</dbReference>
<dbReference type="InterPro" id="IPR036291">
    <property type="entry name" value="NAD(P)-bd_dom_sf"/>
</dbReference>
<dbReference type="PATRIC" id="fig|1629.5.peg.295"/>
<dbReference type="EMBL" id="UHIV01000004">
    <property type="protein sequence ID" value="SUP59233.1"/>
    <property type="molecule type" value="Genomic_DNA"/>
</dbReference>
<dbReference type="InterPro" id="IPR051122">
    <property type="entry name" value="SDR_DHRS6-like"/>
</dbReference>
<name>A0A0R2H269_WEIVI</name>
<dbReference type="RefSeq" id="WP_057744016.1">
    <property type="nucleotide sequence ID" value="NZ_BJLU01000003.1"/>
</dbReference>
<keyword evidence="5" id="KW-1185">Reference proteome</keyword>
<protein>
    <submittedName>
        <fullName evidence="3">3-ketoacyl-(Acyl-carrier-protein) reductase</fullName>
    </submittedName>
    <submittedName>
        <fullName evidence="4">Levodione reductase</fullName>
        <ecNumber evidence="4">1.1.1.-</ecNumber>
    </submittedName>
</protein>
<dbReference type="InterPro" id="IPR020904">
    <property type="entry name" value="Sc_DH/Rdtase_CS"/>
</dbReference>
<evidence type="ECO:0000313" key="3">
    <source>
        <dbReference type="EMBL" id="KRN47024.1"/>
    </source>
</evidence>
<dbReference type="InterPro" id="IPR002347">
    <property type="entry name" value="SDR_fam"/>
</dbReference>
<keyword evidence="2 4" id="KW-0560">Oxidoreductase</keyword>
<dbReference type="PROSITE" id="PS00061">
    <property type="entry name" value="ADH_SHORT"/>
    <property type="match status" value="1"/>
</dbReference>
<evidence type="ECO:0000313" key="5">
    <source>
        <dbReference type="Proteomes" id="UP000051992"/>
    </source>
</evidence>
<organism evidence="3 5">
    <name type="scientific">Weissella viridescens</name>
    <name type="common">Lactobacillus viridescens</name>
    <dbReference type="NCBI Taxonomy" id="1629"/>
    <lineage>
        <taxon>Bacteria</taxon>
        <taxon>Bacillati</taxon>
        <taxon>Bacillota</taxon>
        <taxon>Bacilli</taxon>
        <taxon>Lactobacillales</taxon>
        <taxon>Lactobacillaceae</taxon>
        <taxon>Weissella</taxon>
    </lineage>
</organism>
<sequence length="245" mass="25842">MIDQNYTGQTLLITGAASGIGQAQTQAYLAAGATVIALDRQPIQLEHANLTKVELDLADATGLKAWLSQNTALLAQVDIFLSTAGVLDAFQPALAEDEALFMRVMQINTYAPIQITMALLPTLLEKEHGQILYMASIAGLIAGGGGAAYTTSKHALVGWMRQLALDYADQGLRVNAIAPGAIETPMNAADFAGDAAMAKSVAAETPTKRWAQPEEVADLSLYLTSPQAGYIQGQVVPIDGGWTIK</sequence>
<evidence type="ECO:0000256" key="1">
    <source>
        <dbReference type="ARBA" id="ARBA00006484"/>
    </source>
</evidence>
<dbReference type="Gene3D" id="3.40.50.720">
    <property type="entry name" value="NAD(P)-binding Rossmann-like Domain"/>
    <property type="match status" value="1"/>
</dbReference>
<dbReference type="OrthoDB" id="9803333at2"/>
<dbReference type="EMBL" id="JQBM01000001">
    <property type="protein sequence ID" value="KRN47024.1"/>
    <property type="molecule type" value="Genomic_DNA"/>
</dbReference>
<dbReference type="EC" id="1.1.1.-" evidence="4"/>
<reference evidence="3 5" key="1">
    <citation type="journal article" date="2015" name="Genome Announc.">
        <title>Expanding the biotechnology potential of lactobacilli through comparative genomics of 213 strains and associated genera.</title>
        <authorList>
            <person name="Sun Z."/>
            <person name="Harris H.M."/>
            <person name="McCann A."/>
            <person name="Guo C."/>
            <person name="Argimon S."/>
            <person name="Zhang W."/>
            <person name="Yang X."/>
            <person name="Jeffery I.B."/>
            <person name="Cooney J.C."/>
            <person name="Kagawa T.F."/>
            <person name="Liu W."/>
            <person name="Song Y."/>
            <person name="Salvetti E."/>
            <person name="Wrobel A."/>
            <person name="Rasinkangas P."/>
            <person name="Parkhill J."/>
            <person name="Rea M.C."/>
            <person name="O'Sullivan O."/>
            <person name="Ritari J."/>
            <person name="Douillard F.P."/>
            <person name="Paul Ross R."/>
            <person name="Yang R."/>
            <person name="Briner A.E."/>
            <person name="Felis G.E."/>
            <person name="de Vos W.M."/>
            <person name="Barrangou R."/>
            <person name="Klaenhammer T.R."/>
            <person name="Caufield P.W."/>
            <person name="Cui Y."/>
            <person name="Zhang H."/>
            <person name="O'Toole P.W."/>
        </authorList>
    </citation>
    <scope>NUCLEOTIDE SEQUENCE [LARGE SCALE GENOMIC DNA]</scope>
    <source>
        <strain evidence="3 5">DSM 20410</strain>
    </source>
</reference>
<dbReference type="SUPFAM" id="SSF51735">
    <property type="entry name" value="NAD(P)-binding Rossmann-fold domains"/>
    <property type="match status" value="1"/>
</dbReference>
<gene>
    <name evidence="4" type="primary">lvr</name>
    <name evidence="3" type="ORF">IV50_GL000292</name>
    <name evidence="4" type="ORF">NCTC13645_01486</name>
</gene>
<dbReference type="CDD" id="cd05233">
    <property type="entry name" value="SDR_c"/>
    <property type="match status" value="1"/>
</dbReference>
<dbReference type="GO" id="GO:0016491">
    <property type="term" value="F:oxidoreductase activity"/>
    <property type="evidence" value="ECO:0007669"/>
    <property type="project" value="UniProtKB-KW"/>
</dbReference>
<evidence type="ECO:0000313" key="6">
    <source>
        <dbReference type="Proteomes" id="UP000254621"/>
    </source>
</evidence>
<dbReference type="FunFam" id="3.40.50.720:FF:000084">
    <property type="entry name" value="Short-chain dehydrogenase reductase"/>
    <property type="match status" value="1"/>
</dbReference>
<accession>A0A0R2H269</accession>
<dbReference type="Proteomes" id="UP000051992">
    <property type="component" value="Unassembled WGS sequence"/>
</dbReference>
<comment type="similarity">
    <text evidence="1">Belongs to the short-chain dehydrogenases/reductases (SDR) family.</text>
</comment>
<dbReference type="PRINTS" id="PR00080">
    <property type="entry name" value="SDRFAMILY"/>
</dbReference>
<proteinExistence type="inferred from homology"/>
<dbReference type="GO" id="GO:0008206">
    <property type="term" value="P:bile acid metabolic process"/>
    <property type="evidence" value="ECO:0007669"/>
    <property type="project" value="UniProtKB-ARBA"/>
</dbReference>